<dbReference type="PANTHER" id="PTHR30026">
    <property type="entry name" value="OUTER MEMBRANE PROTEIN TOLC"/>
    <property type="match status" value="1"/>
</dbReference>
<dbReference type="InterPro" id="IPR051906">
    <property type="entry name" value="TolC-like"/>
</dbReference>
<evidence type="ECO:0000256" key="5">
    <source>
        <dbReference type="ARBA" id="ARBA00023237"/>
    </source>
</evidence>
<keyword evidence="2" id="KW-1134">Transmembrane beta strand</keyword>
<dbReference type="GO" id="GO:0015562">
    <property type="term" value="F:efflux transmembrane transporter activity"/>
    <property type="evidence" value="ECO:0007669"/>
    <property type="project" value="InterPro"/>
</dbReference>
<protein>
    <submittedName>
        <fullName evidence="7">TolC family protein</fullName>
    </submittedName>
</protein>
<evidence type="ECO:0000313" key="8">
    <source>
        <dbReference type="Proteomes" id="UP000698924"/>
    </source>
</evidence>
<keyword evidence="3" id="KW-0812">Transmembrane</keyword>
<dbReference type="RefSeq" id="WP_204972578.1">
    <property type="nucleotide sequence ID" value="NZ_JAAZTS010000020.1"/>
</dbReference>
<evidence type="ECO:0000256" key="4">
    <source>
        <dbReference type="ARBA" id="ARBA00023136"/>
    </source>
</evidence>
<dbReference type="GO" id="GO:1990281">
    <property type="term" value="C:efflux pump complex"/>
    <property type="evidence" value="ECO:0007669"/>
    <property type="project" value="TreeGrafter"/>
</dbReference>
<dbReference type="Proteomes" id="UP000698924">
    <property type="component" value="Unassembled WGS sequence"/>
</dbReference>
<dbReference type="Gene3D" id="1.20.1600.10">
    <property type="entry name" value="Outer membrane efflux proteins (OEP)"/>
    <property type="match status" value="1"/>
</dbReference>
<accession>A0AA40ZUE6</accession>
<keyword evidence="4" id="KW-0472">Membrane</keyword>
<dbReference type="GO" id="GO:0015288">
    <property type="term" value="F:porin activity"/>
    <property type="evidence" value="ECO:0007669"/>
    <property type="project" value="TreeGrafter"/>
</dbReference>
<dbReference type="AlphaFoldDB" id="A0AA40ZUE6"/>
<evidence type="ECO:0000313" key="7">
    <source>
        <dbReference type="EMBL" id="MBM6858248.1"/>
    </source>
</evidence>
<dbReference type="EMBL" id="JACJMO010000020">
    <property type="protein sequence ID" value="MBM6858248.1"/>
    <property type="molecule type" value="Genomic_DNA"/>
</dbReference>
<comment type="subcellular location">
    <subcellularLocation>
        <location evidence="1">Cell outer membrane</location>
    </subcellularLocation>
</comment>
<evidence type="ECO:0000256" key="1">
    <source>
        <dbReference type="ARBA" id="ARBA00004442"/>
    </source>
</evidence>
<keyword evidence="8" id="KW-1185">Reference proteome</keyword>
<proteinExistence type="predicted"/>
<dbReference type="GO" id="GO:0009279">
    <property type="term" value="C:cell outer membrane"/>
    <property type="evidence" value="ECO:0007669"/>
    <property type="project" value="UniProtKB-SubCell"/>
</dbReference>
<evidence type="ECO:0000256" key="6">
    <source>
        <dbReference type="SAM" id="SignalP"/>
    </source>
</evidence>
<evidence type="ECO:0000256" key="3">
    <source>
        <dbReference type="ARBA" id="ARBA00022692"/>
    </source>
</evidence>
<keyword evidence="6" id="KW-0732">Signal</keyword>
<feature type="signal peptide" evidence="6">
    <location>
        <begin position="1"/>
        <end position="22"/>
    </location>
</feature>
<organism evidence="7 8">
    <name type="scientific">Caecibacteroides pullorum</name>
    <dbReference type="NCBI Taxonomy" id="2725562"/>
    <lineage>
        <taxon>Bacteria</taxon>
        <taxon>Pseudomonadati</taxon>
        <taxon>Bacteroidota</taxon>
        <taxon>Bacteroidia</taxon>
        <taxon>Bacteroidales</taxon>
        <taxon>Bacteroidaceae</taxon>
        <taxon>Caecibacteroides</taxon>
    </lineage>
</organism>
<dbReference type="SUPFAM" id="SSF56954">
    <property type="entry name" value="Outer membrane efflux proteins (OEP)"/>
    <property type="match status" value="1"/>
</dbReference>
<sequence length="172" mass="19208">MNFTKHIFLFLIGCAGIMPALAQQTYTLDECIREALSNNVRIKNANNDLSASQHVRQKAFTQYFPTFSASGGGFMSDKGLLEMKMMPGEKISMLKNGVIGGVTATMPLFTGGQIINANKLSNINVEVSRLQRNQSENEVRLTTEQYFWQIVMLKEKLKTLSVVEEQLHEGVS</sequence>
<name>A0AA40ZUE6_9BACT</name>
<keyword evidence="5" id="KW-0998">Cell outer membrane</keyword>
<gene>
    <name evidence="7" type="ORF">H6D15_11670</name>
</gene>
<reference evidence="7 8" key="1">
    <citation type="journal article" date="2021" name="Sci. Rep.">
        <title>The distribution of antibiotic resistance genes in chicken gut microbiota commensals.</title>
        <authorList>
            <person name="Juricova H."/>
            <person name="Matiasovicova J."/>
            <person name="Kubasova T."/>
            <person name="Cejkova D."/>
            <person name="Rychlik I."/>
        </authorList>
    </citation>
    <scope>NUCLEOTIDE SEQUENCE [LARGE SCALE GENOMIC DNA]</scope>
    <source>
        <strain evidence="7 8">An421</strain>
    </source>
</reference>
<feature type="chain" id="PRO_5041271619" evidence="6">
    <location>
        <begin position="23"/>
        <end position="172"/>
    </location>
</feature>
<evidence type="ECO:0000256" key="2">
    <source>
        <dbReference type="ARBA" id="ARBA00022452"/>
    </source>
</evidence>
<comment type="caution">
    <text evidence="7">The sequence shown here is derived from an EMBL/GenBank/DDBJ whole genome shotgun (WGS) entry which is preliminary data.</text>
</comment>
<dbReference type="PANTHER" id="PTHR30026:SF20">
    <property type="entry name" value="OUTER MEMBRANE PROTEIN TOLC"/>
    <property type="match status" value="1"/>
</dbReference>